<sequence>MVQLGITLFNADGEVPPAHPEATTLQPPAYLNNLMVTPCTWVFNFQFSLEEDMYGENSIALLKAAGADFEKHADIGIDPLEFGSLLITSGLVLSDDVHWISFHGGYDFAYLMKFMWCQALPNDEESFQTLVQKYFPQLVDVKFIYMDLKKRHQANVPMNPEAASMMSRLNGKGTLQDLADELGCQRFGSPQTCGTNAWMTGNIYFALRSKIYEGQIPEEFYGQMWGITSVGNPASATMQQAILALQSGGGMNGTNVGGMNFHSGTPSRDGAPSTPTTNPAGLATSTPGPQGSHPGMGTFTPGAGGIFGNFQYGK</sequence>
<comment type="subcellular location">
    <subcellularLocation>
        <location evidence="3">Cytoplasm</location>
    </subcellularLocation>
    <subcellularLocation>
        <location evidence="2">Nucleus</location>
    </subcellularLocation>
</comment>
<evidence type="ECO:0000256" key="3">
    <source>
        <dbReference type="ARBA" id="ARBA00004496"/>
    </source>
</evidence>
<gene>
    <name evidence="16 18" type="ORF">P152DRAFT_457884</name>
</gene>
<dbReference type="GO" id="GO:0005634">
    <property type="term" value="C:nucleus"/>
    <property type="evidence" value="ECO:0007669"/>
    <property type="project" value="UniProtKB-SubCell"/>
</dbReference>
<reference evidence="18" key="2">
    <citation type="submission" date="2020-04" db="EMBL/GenBank/DDBJ databases">
        <authorList>
            <consortium name="NCBI Genome Project"/>
        </authorList>
    </citation>
    <scope>NUCLEOTIDE SEQUENCE</scope>
    <source>
        <strain evidence="18">CBS 781.70</strain>
    </source>
</reference>
<dbReference type="GO" id="GO:0003723">
    <property type="term" value="F:RNA binding"/>
    <property type="evidence" value="ECO:0007669"/>
    <property type="project" value="UniProtKB-KW"/>
</dbReference>
<evidence type="ECO:0000313" key="18">
    <source>
        <dbReference type="RefSeq" id="XP_033535152.1"/>
    </source>
</evidence>
<evidence type="ECO:0000256" key="6">
    <source>
        <dbReference type="ARBA" id="ARBA00022490"/>
    </source>
</evidence>
<feature type="region of interest" description="Disordered" evidence="15">
    <location>
        <begin position="257"/>
        <end position="300"/>
    </location>
</feature>
<dbReference type="Gene3D" id="3.30.420.10">
    <property type="entry name" value="Ribonuclease H-like superfamily/Ribonuclease H"/>
    <property type="match status" value="1"/>
</dbReference>
<dbReference type="EC" id="3.1.13.4" evidence="5"/>
<keyword evidence="11" id="KW-0694">RNA-binding</keyword>
<comment type="catalytic activity">
    <reaction evidence="1">
        <text>Exonucleolytic cleavage of poly(A) to 5'-AMP.</text>
        <dbReference type="EC" id="3.1.13.4"/>
    </reaction>
</comment>
<dbReference type="Proteomes" id="UP000504638">
    <property type="component" value="Unplaced"/>
</dbReference>
<dbReference type="GO" id="GO:0046872">
    <property type="term" value="F:metal ion binding"/>
    <property type="evidence" value="ECO:0007669"/>
    <property type="project" value="UniProtKB-KW"/>
</dbReference>
<dbReference type="InterPro" id="IPR012337">
    <property type="entry name" value="RNaseH-like_sf"/>
</dbReference>
<evidence type="ECO:0000256" key="4">
    <source>
        <dbReference type="ARBA" id="ARBA00008372"/>
    </source>
</evidence>
<evidence type="ECO:0000313" key="17">
    <source>
        <dbReference type="Proteomes" id="UP000504638"/>
    </source>
</evidence>
<evidence type="ECO:0000256" key="15">
    <source>
        <dbReference type="SAM" id="MobiDB-lite"/>
    </source>
</evidence>
<keyword evidence="17" id="KW-1185">Reference proteome</keyword>
<evidence type="ECO:0000256" key="10">
    <source>
        <dbReference type="ARBA" id="ARBA00022839"/>
    </source>
</evidence>
<evidence type="ECO:0000313" key="16">
    <source>
        <dbReference type="EMBL" id="KAF1813521.1"/>
    </source>
</evidence>
<keyword evidence="7" id="KW-0540">Nuclease</keyword>
<evidence type="ECO:0000256" key="9">
    <source>
        <dbReference type="ARBA" id="ARBA00022801"/>
    </source>
</evidence>
<keyword evidence="10" id="KW-0269">Exonuclease</keyword>
<keyword evidence="8" id="KW-0479">Metal-binding</keyword>
<evidence type="ECO:0000256" key="14">
    <source>
        <dbReference type="ARBA" id="ARBA00023242"/>
    </source>
</evidence>
<evidence type="ECO:0000256" key="12">
    <source>
        <dbReference type="ARBA" id="ARBA00023015"/>
    </source>
</evidence>
<dbReference type="InterPro" id="IPR006941">
    <property type="entry name" value="RNase_CAF1"/>
</dbReference>
<evidence type="ECO:0000256" key="5">
    <source>
        <dbReference type="ARBA" id="ARBA00012161"/>
    </source>
</evidence>
<proteinExistence type="inferred from homology"/>
<name>A0A6G1G6E0_9PEZI</name>
<evidence type="ECO:0000256" key="11">
    <source>
        <dbReference type="ARBA" id="ARBA00022884"/>
    </source>
</evidence>
<keyword evidence="13" id="KW-0804">Transcription</keyword>
<dbReference type="InterPro" id="IPR036397">
    <property type="entry name" value="RNaseH_sf"/>
</dbReference>
<dbReference type="GO" id="GO:0004535">
    <property type="term" value="F:poly(A)-specific ribonuclease activity"/>
    <property type="evidence" value="ECO:0007669"/>
    <property type="project" value="UniProtKB-EC"/>
</dbReference>
<dbReference type="Pfam" id="PF04857">
    <property type="entry name" value="CAF1"/>
    <property type="match status" value="1"/>
</dbReference>
<dbReference type="GeneID" id="54419895"/>
<dbReference type="GO" id="GO:0030014">
    <property type="term" value="C:CCR4-NOT complex"/>
    <property type="evidence" value="ECO:0007669"/>
    <property type="project" value="InterPro"/>
</dbReference>
<dbReference type="OrthoDB" id="1164111at2759"/>
<evidence type="ECO:0000256" key="1">
    <source>
        <dbReference type="ARBA" id="ARBA00001663"/>
    </source>
</evidence>
<protein>
    <recommendedName>
        <fullName evidence="5">poly(A)-specific ribonuclease</fullName>
        <ecNumber evidence="5">3.1.13.4</ecNumber>
    </recommendedName>
</protein>
<keyword evidence="9" id="KW-0378">Hydrolase</keyword>
<dbReference type="SUPFAM" id="SSF53098">
    <property type="entry name" value="Ribonuclease H-like"/>
    <property type="match status" value="1"/>
</dbReference>
<evidence type="ECO:0000256" key="2">
    <source>
        <dbReference type="ARBA" id="ARBA00004123"/>
    </source>
</evidence>
<keyword evidence="6" id="KW-0963">Cytoplasm</keyword>
<evidence type="ECO:0000256" key="7">
    <source>
        <dbReference type="ARBA" id="ARBA00022722"/>
    </source>
</evidence>
<dbReference type="AlphaFoldDB" id="A0A6G1G6E0"/>
<evidence type="ECO:0000256" key="8">
    <source>
        <dbReference type="ARBA" id="ARBA00022723"/>
    </source>
</evidence>
<organism evidence="16">
    <name type="scientific">Eremomyces bilateralis CBS 781.70</name>
    <dbReference type="NCBI Taxonomy" id="1392243"/>
    <lineage>
        <taxon>Eukaryota</taxon>
        <taxon>Fungi</taxon>
        <taxon>Dikarya</taxon>
        <taxon>Ascomycota</taxon>
        <taxon>Pezizomycotina</taxon>
        <taxon>Dothideomycetes</taxon>
        <taxon>Dothideomycetes incertae sedis</taxon>
        <taxon>Eremomycetales</taxon>
        <taxon>Eremomycetaceae</taxon>
        <taxon>Eremomyces</taxon>
    </lineage>
</organism>
<dbReference type="InterPro" id="IPR039637">
    <property type="entry name" value="CNOT7/CNOT8/Pop2"/>
</dbReference>
<reference evidence="16 18" key="1">
    <citation type="submission" date="2020-01" db="EMBL/GenBank/DDBJ databases">
        <authorList>
            <consortium name="DOE Joint Genome Institute"/>
            <person name="Haridas S."/>
            <person name="Albert R."/>
            <person name="Binder M."/>
            <person name="Bloem J."/>
            <person name="Labutti K."/>
            <person name="Salamov A."/>
            <person name="Andreopoulos B."/>
            <person name="Baker S.E."/>
            <person name="Barry K."/>
            <person name="Bills G."/>
            <person name="Bluhm B.H."/>
            <person name="Cannon C."/>
            <person name="Castanera R."/>
            <person name="Culley D.E."/>
            <person name="Daum C."/>
            <person name="Ezra D."/>
            <person name="Gonzalez J.B."/>
            <person name="Henrissat B."/>
            <person name="Kuo A."/>
            <person name="Liang C."/>
            <person name="Lipzen A."/>
            <person name="Lutzoni F."/>
            <person name="Magnuson J."/>
            <person name="Mondo S."/>
            <person name="Nolan M."/>
            <person name="Ohm R."/>
            <person name="Pangilinan J."/>
            <person name="Park H.-J."/>
            <person name="Ramirez L."/>
            <person name="Alfaro M."/>
            <person name="Sun H."/>
            <person name="Tritt A."/>
            <person name="Yoshinaga Y."/>
            <person name="Zwiers L.-H."/>
            <person name="Turgeon B.G."/>
            <person name="Goodwin S.B."/>
            <person name="Spatafora J.W."/>
            <person name="Crous P.W."/>
            <person name="Grigoriev I.V."/>
        </authorList>
    </citation>
    <scope>NUCLEOTIDE SEQUENCE</scope>
    <source>
        <strain evidence="16 18">CBS 781.70</strain>
    </source>
</reference>
<dbReference type="PANTHER" id="PTHR10797">
    <property type="entry name" value="CCR4-NOT TRANSCRIPTION COMPLEX SUBUNIT"/>
    <property type="match status" value="1"/>
</dbReference>
<evidence type="ECO:0000256" key="13">
    <source>
        <dbReference type="ARBA" id="ARBA00023163"/>
    </source>
</evidence>
<accession>A0A6G1G6E0</accession>
<reference evidence="18" key="3">
    <citation type="submission" date="2025-04" db="UniProtKB">
        <authorList>
            <consortium name="RefSeq"/>
        </authorList>
    </citation>
    <scope>IDENTIFICATION</scope>
    <source>
        <strain evidence="18">CBS 781.70</strain>
    </source>
</reference>
<comment type="similarity">
    <text evidence="4">Belongs to the CAF1 family.</text>
</comment>
<dbReference type="RefSeq" id="XP_033535152.1">
    <property type="nucleotide sequence ID" value="XM_033679325.1"/>
</dbReference>
<dbReference type="GO" id="GO:0005737">
    <property type="term" value="C:cytoplasm"/>
    <property type="evidence" value="ECO:0007669"/>
    <property type="project" value="UniProtKB-SubCell"/>
</dbReference>
<feature type="compositionally biased region" description="Polar residues" evidence="15">
    <location>
        <begin position="273"/>
        <end position="289"/>
    </location>
</feature>
<keyword evidence="14" id="KW-0539">Nucleus</keyword>
<dbReference type="EMBL" id="ML975155">
    <property type="protein sequence ID" value="KAF1813521.1"/>
    <property type="molecule type" value="Genomic_DNA"/>
</dbReference>
<keyword evidence="12" id="KW-0805">Transcription regulation</keyword>